<sequence length="337" mass="37719">MGNGEGGWKRKARQFLERCRGSSIDEIVDEKRRLLESVLPLWLARYIWILLAYVIFHVKLLHAITQPVHSCLTQGIKSTILDDGGFRRPRFSFSAIRTEAPLMLLTFSALWHYFSMPNPLSLLRWGVTVRPQVNVKPRMSVLTKSSSSPHIGKHRRAAVQRSLSDSRLSIGGKIDLGVDTRISNAMIDPILTTVDSFSESVSLASEFASSMFSGIFTQSSNRSIASQSRMSLISSSIAGSEYTNEVDDEKKQMEEEETLSTAIEFDELSNKEWIDVEDFDDSYMSVLTKSRSSPRIGRLCRASVQRSLSDSKLSIGGKIDLGVDTRICNAMIDNRLA</sequence>
<dbReference type="Proteomes" id="UP000050794">
    <property type="component" value="Unassembled WGS sequence"/>
</dbReference>
<dbReference type="AlphaFoldDB" id="A0A183V7J2"/>
<protein>
    <submittedName>
        <fullName evidence="1 3">Uncharacterized protein</fullName>
    </submittedName>
</protein>
<proteinExistence type="predicted"/>
<evidence type="ECO:0000313" key="2">
    <source>
        <dbReference type="Proteomes" id="UP000050794"/>
    </source>
</evidence>
<accession>A0A183V7J2</accession>
<dbReference type="WBParaSite" id="TCNE_0001671301-mRNA-1">
    <property type="protein sequence ID" value="TCNE_0001671301-mRNA-1"/>
    <property type="gene ID" value="TCNE_0001671301"/>
</dbReference>
<evidence type="ECO:0000313" key="3">
    <source>
        <dbReference type="WBParaSite" id="TCNE_0001671301-mRNA-1"/>
    </source>
</evidence>
<reference evidence="1 2" key="2">
    <citation type="submission" date="2018-11" db="EMBL/GenBank/DDBJ databases">
        <authorList>
            <consortium name="Pathogen Informatics"/>
        </authorList>
    </citation>
    <scope>NUCLEOTIDE SEQUENCE [LARGE SCALE GENOMIC DNA]</scope>
</reference>
<reference evidence="3" key="1">
    <citation type="submission" date="2016-06" db="UniProtKB">
        <authorList>
            <consortium name="WormBaseParasite"/>
        </authorList>
    </citation>
    <scope>IDENTIFICATION</scope>
</reference>
<dbReference type="EMBL" id="UYWY01023829">
    <property type="protein sequence ID" value="VDM48033.1"/>
    <property type="molecule type" value="Genomic_DNA"/>
</dbReference>
<gene>
    <name evidence="1" type="ORF">TCNE_LOCUS16712</name>
</gene>
<organism evidence="2 3">
    <name type="scientific">Toxocara canis</name>
    <name type="common">Canine roundworm</name>
    <dbReference type="NCBI Taxonomy" id="6265"/>
    <lineage>
        <taxon>Eukaryota</taxon>
        <taxon>Metazoa</taxon>
        <taxon>Ecdysozoa</taxon>
        <taxon>Nematoda</taxon>
        <taxon>Chromadorea</taxon>
        <taxon>Rhabditida</taxon>
        <taxon>Spirurina</taxon>
        <taxon>Ascaridomorpha</taxon>
        <taxon>Ascaridoidea</taxon>
        <taxon>Toxocaridae</taxon>
        <taxon>Toxocara</taxon>
    </lineage>
</organism>
<name>A0A183V7J2_TOXCA</name>
<keyword evidence="2" id="KW-1185">Reference proteome</keyword>
<evidence type="ECO:0000313" key="1">
    <source>
        <dbReference type="EMBL" id="VDM48033.1"/>
    </source>
</evidence>